<keyword evidence="3 10" id="KW-0436">Ligase</keyword>
<keyword evidence="5 10" id="KW-0067">ATP-binding</keyword>
<protein>
    <recommendedName>
        <fullName evidence="10">Aspartyl/glutamyl-tRNA(Asn/Gln) amidotransferase subunit B</fullName>
        <shortName evidence="10">Asp/Glu-ADT subunit B</shortName>
        <ecNumber evidence="10">6.3.5.-</ecNumber>
    </recommendedName>
</protein>
<organism evidence="12 13">
    <name type="scientific">Pelolinea submarina</name>
    <dbReference type="NCBI Taxonomy" id="913107"/>
    <lineage>
        <taxon>Bacteria</taxon>
        <taxon>Bacillati</taxon>
        <taxon>Chloroflexota</taxon>
        <taxon>Anaerolineae</taxon>
        <taxon>Anaerolineales</taxon>
        <taxon>Anaerolineaceae</taxon>
        <taxon>Pelolinea</taxon>
    </lineage>
</organism>
<dbReference type="RefSeq" id="WP_116225277.1">
    <property type="nucleotide sequence ID" value="NZ_AP018437.1"/>
</dbReference>
<keyword evidence="12" id="KW-0808">Transferase</keyword>
<dbReference type="InterPro" id="IPR006075">
    <property type="entry name" value="Asn/Gln-tRNA_Trfase_suB/E_cat"/>
</dbReference>
<evidence type="ECO:0000256" key="8">
    <source>
        <dbReference type="ARBA" id="ARBA00047380"/>
    </source>
</evidence>
<dbReference type="Pfam" id="PF02637">
    <property type="entry name" value="GatB_Yqey"/>
    <property type="match status" value="1"/>
</dbReference>
<dbReference type="AlphaFoldDB" id="A0A347ZNZ4"/>
<evidence type="ECO:0000256" key="2">
    <source>
        <dbReference type="ARBA" id="ARBA00011123"/>
    </source>
</evidence>
<dbReference type="InterPro" id="IPR023168">
    <property type="entry name" value="GatB_Yqey_C_2"/>
</dbReference>
<dbReference type="SMART" id="SM00845">
    <property type="entry name" value="GatB_Yqey"/>
    <property type="match status" value="1"/>
</dbReference>
<evidence type="ECO:0000259" key="11">
    <source>
        <dbReference type="SMART" id="SM00845"/>
    </source>
</evidence>
<dbReference type="InterPro" id="IPR042114">
    <property type="entry name" value="GatB_C_1"/>
</dbReference>
<dbReference type="GO" id="GO:0006412">
    <property type="term" value="P:translation"/>
    <property type="evidence" value="ECO:0007669"/>
    <property type="project" value="UniProtKB-UniRule"/>
</dbReference>
<accession>A0A347ZNZ4</accession>
<dbReference type="PROSITE" id="PS01234">
    <property type="entry name" value="GATB"/>
    <property type="match status" value="1"/>
</dbReference>
<dbReference type="InterPro" id="IPR003789">
    <property type="entry name" value="Asn/Gln_tRNA_amidoTrase-B-like"/>
</dbReference>
<dbReference type="NCBIfam" id="NF004012">
    <property type="entry name" value="PRK05477.1-2"/>
    <property type="match status" value="1"/>
</dbReference>
<evidence type="ECO:0000256" key="9">
    <source>
        <dbReference type="ARBA" id="ARBA00047913"/>
    </source>
</evidence>
<dbReference type="GO" id="GO:0050566">
    <property type="term" value="F:asparaginyl-tRNA synthase (glutamine-hydrolyzing) activity"/>
    <property type="evidence" value="ECO:0007669"/>
    <property type="project" value="RHEA"/>
</dbReference>
<dbReference type="EC" id="6.3.5.-" evidence="10"/>
<sequence>MNYIADIGLEVHVELATNSKMFCSCAVVDPTATAPNTSVCPVCCGMPGVLPVINRNAVELAIKAGLALNCTIAETSIFARKNYFYPDLPKGYQISQYEYPLAYKGYMLIRTSAGERKIRVTRAHLEEDTGKLTHVNENGETYSLVDLNRAGVPLLEIVSEPDLHTVEEVKAYSHELRLLLRWLGVSSGDMEKGSMRFEANLSMRPEGCEELGTRVEVKNLNSFRAMEQAILYQMDVQRETLSSGGKVKQQTLGWNETTGKTVIQRSKEDANDYRYFPEPDLPPLVVDAAWLDSIKKNMPELPDIKRARYAQELGLLQEDIDRLVDDKNTCQFYEDCLAAAPRLSPKNIVNWMLTDLFAWLNLNGVALESVDPKSFVQLVELVDQGTINQSTGKEVLAEMLASGKSAEEIIDAKGLHQISDSNLITDLVQGVLQANPNEVQAYLSGKETLANWMFGQVMREAKGKANPQVVKAELQRQLDALK</sequence>
<evidence type="ECO:0000256" key="6">
    <source>
        <dbReference type="ARBA" id="ARBA00022917"/>
    </source>
</evidence>
<evidence type="ECO:0000256" key="4">
    <source>
        <dbReference type="ARBA" id="ARBA00022741"/>
    </source>
</evidence>
<dbReference type="Gene3D" id="1.10.10.410">
    <property type="match status" value="1"/>
</dbReference>
<comment type="catalytic activity">
    <reaction evidence="8 10">
        <text>L-aspartyl-tRNA(Asn) + L-glutamine + ATP + H2O = L-asparaginyl-tRNA(Asn) + L-glutamate + ADP + phosphate + 2 H(+)</text>
        <dbReference type="Rhea" id="RHEA:14513"/>
        <dbReference type="Rhea" id="RHEA-COMP:9674"/>
        <dbReference type="Rhea" id="RHEA-COMP:9677"/>
        <dbReference type="ChEBI" id="CHEBI:15377"/>
        <dbReference type="ChEBI" id="CHEBI:15378"/>
        <dbReference type="ChEBI" id="CHEBI:29985"/>
        <dbReference type="ChEBI" id="CHEBI:30616"/>
        <dbReference type="ChEBI" id="CHEBI:43474"/>
        <dbReference type="ChEBI" id="CHEBI:58359"/>
        <dbReference type="ChEBI" id="CHEBI:78515"/>
        <dbReference type="ChEBI" id="CHEBI:78516"/>
        <dbReference type="ChEBI" id="CHEBI:456216"/>
    </reaction>
</comment>
<dbReference type="Proteomes" id="UP000256388">
    <property type="component" value="Unassembled WGS sequence"/>
</dbReference>
<dbReference type="InterPro" id="IPR014746">
    <property type="entry name" value="Gln_synth/guanido_kin_cat_dom"/>
</dbReference>
<evidence type="ECO:0000313" key="12">
    <source>
        <dbReference type="EMBL" id="REG08628.1"/>
    </source>
</evidence>
<dbReference type="EMBL" id="QUMS01000002">
    <property type="protein sequence ID" value="REG08628.1"/>
    <property type="molecule type" value="Genomic_DNA"/>
</dbReference>
<dbReference type="OrthoDB" id="9804078at2"/>
<dbReference type="InterPro" id="IPR017958">
    <property type="entry name" value="Gln-tRNA_amidoTrfase_suB_CS"/>
</dbReference>
<dbReference type="PANTHER" id="PTHR11659">
    <property type="entry name" value="GLUTAMYL-TRNA GLN AMIDOTRANSFERASE SUBUNIT B MITOCHONDRIAL AND PROKARYOTIC PET112-RELATED"/>
    <property type="match status" value="1"/>
</dbReference>
<evidence type="ECO:0000256" key="7">
    <source>
        <dbReference type="ARBA" id="ARBA00024799"/>
    </source>
</evidence>
<dbReference type="InterPro" id="IPR018027">
    <property type="entry name" value="Asn/Gln_amidotransferase"/>
</dbReference>
<dbReference type="GO" id="GO:0016740">
    <property type="term" value="F:transferase activity"/>
    <property type="evidence" value="ECO:0007669"/>
    <property type="project" value="UniProtKB-KW"/>
</dbReference>
<comment type="caution">
    <text evidence="12">The sequence shown here is derived from an EMBL/GenBank/DDBJ whole genome shotgun (WGS) entry which is preliminary data.</text>
</comment>
<dbReference type="GO" id="GO:0005524">
    <property type="term" value="F:ATP binding"/>
    <property type="evidence" value="ECO:0007669"/>
    <property type="project" value="UniProtKB-KW"/>
</dbReference>
<comment type="catalytic activity">
    <reaction evidence="9 10">
        <text>L-glutamyl-tRNA(Gln) + L-glutamine + ATP + H2O = L-glutaminyl-tRNA(Gln) + L-glutamate + ADP + phosphate + H(+)</text>
        <dbReference type="Rhea" id="RHEA:17521"/>
        <dbReference type="Rhea" id="RHEA-COMP:9681"/>
        <dbReference type="Rhea" id="RHEA-COMP:9684"/>
        <dbReference type="ChEBI" id="CHEBI:15377"/>
        <dbReference type="ChEBI" id="CHEBI:15378"/>
        <dbReference type="ChEBI" id="CHEBI:29985"/>
        <dbReference type="ChEBI" id="CHEBI:30616"/>
        <dbReference type="ChEBI" id="CHEBI:43474"/>
        <dbReference type="ChEBI" id="CHEBI:58359"/>
        <dbReference type="ChEBI" id="CHEBI:78520"/>
        <dbReference type="ChEBI" id="CHEBI:78521"/>
        <dbReference type="ChEBI" id="CHEBI:456216"/>
    </reaction>
</comment>
<keyword evidence="13" id="KW-1185">Reference proteome</keyword>
<keyword evidence="6 10" id="KW-0648">Protein biosynthesis</keyword>
<dbReference type="InterPro" id="IPR017959">
    <property type="entry name" value="Asn/Gln-tRNA_amidoTrfase_suB/E"/>
</dbReference>
<name>A0A347ZNZ4_9CHLR</name>
<comment type="function">
    <text evidence="7 10">Allows the formation of correctly charged Asn-tRNA(Asn) or Gln-tRNA(Gln) through the transamidation of misacylated Asp-tRNA(Asn) or Glu-tRNA(Gln) in organisms which lack either or both of asparaginyl-tRNA or glutaminyl-tRNA synthetases. The reaction takes place in the presence of glutamine and ATP through an activated phospho-Asp-tRNA(Asn) or phospho-Glu-tRNA(Gln).</text>
</comment>
<evidence type="ECO:0000256" key="5">
    <source>
        <dbReference type="ARBA" id="ARBA00022840"/>
    </source>
</evidence>
<dbReference type="NCBIfam" id="TIGR00133">
    <property type="entry name" value="gatB"/>
    <property type="match status" value="1"/>
</dbReference>
<dbReference type="SUPFAM" id="SSF55931">
    <property type="entry name" value="Glutamine synthetase/guanido kinase"/>
    <property type="match status" value="1"/>
</dbReference>
<dbReference type="NCBIfam" id="NF004014">
    <property type="entry name" value="PRK05477.1-4"/>
    <property type="match status" value="1"/>
</dbReference>
<dbReference type="Gene3D" id="1.10.150.380">
    <property type="entry name" value="GatB domain, N-terminal subdomain"/>
    <property type="match status" value="1"/>
</dbReference>
<dbReference type="HAMAP" id="MF_00121">
    <property type="entry name" value="GatB"/>
    <property type="match status" value="1"/>
</dbReference>
<comment type="similarity">
    <text evidence="1 10">Belongs to the GatB/GatE family. GatB subfamily.</text>
</comment>
<dbReference type="Pfam" id="PF02934">
    <property type="entry name" value="GatB_N"/>
    <property type="match status" value="1"/>
</dbReference>
<feature type="domain" description="Asn/Gln amidotransferase" evidence="11">
    <location>
        <begin position="331"/>
        <end position="478"/>
    </location>
</feature>
<dbReference type="FunFam" id="1.10.10.410:FF:000001">
    <property type="entry name" value="Aspartyl/glutamyl-tRNA(Asn/Gln) amidotransferase subunit B"/>
    <property type="match status" value="1"/>
</dbReference>
<evidence type="ECO:0000256" key="3">
    <source>
        <dbReference type="ARBA" id="ARBA00022598"/>
    </source>
</evidence>
<evidence type="ECO:0000256" key="10">
    <source>
        <dbReference type="HAMAP-Rule" id="MF_00121"/>
    </source>
</evidence>
<reference evidence="12 13" key="1">
    <citation type="submission" date="2018-08" db="EMBL/GenBank/DDBJ databases">
        <title>Genomic Encyclopedia of Type Strains, Phase IV (KMG-IV): sequencing the most valuable type-strain genomes for metagenomic binning, comparative biology and taxonomic classification.</title>
        <authorList>
            <person name="Goeker M."/>
        </authorList>
    </citation>
    <scope>NUCLEOTIDE SEQUENCE [LARGE SCALE GENOMIC DNA]</scope>
    <source>
        <strain evidence="12 13">DSM 23923</strain>
    </source>
</reference>
<evidence type="ECO:0000256" key="1">
    <source>
        <dbReference type="ARBA" id="ARBA00005306"/>
    </source>
</evidence>
<proteinExistence type="inferred from homology"/>
<dbReference type="GO" id="GO:0050567">
    <property type="term" value="F:glutaminyl-tRNA synthase (glutamine-hydrolyzing) activity"/>
    <property type="evidence" value="ECO:0007669"/>
    <property type="project" value="UniProtKB-UniRule"/>
</dbReference>
<dbReference type="SUPFAM" id="SSF89095">
    <property type="entry name" value="GatB/YqeY motif"/>
    <property type="match status" value="1"/>
</dbReference>
<gene>
    <name evidence="10" type="primary">gatB</name>
    <name evidence="12" type="ORF">DFR64_2000</name>
</gene>
<evidence type="ECO:0000313" key="13">
    <source>
        <dbReference type="Proteomes" id="UP000256388"/>
    </source>
</evidence>
<comment type="subunit">
    <text evidence="2 10">Heterotrimer of A, B and C subunits.</text>
</comment>
<keyword evidence="4 10" id="KW-0547">Nucleotide-binding</keyword>
<dbReference type="InterPro" id="IPR004413">
    <property type="entry name" value="GatB"/>
</dbReference>